<proteinExistence type="predicted"/>
<keyword evidence="2" id="KW-0732">Signal</keyword>
<dbReference type="SMART" id="SM00869">
    <property type="entry name" value="Autotransporter"/>
    <property type="match status" value="1"/>
</dbReference>
<feature type="region of interest" description="Disordered" evidence="1">
    <location>
        <begin position="29"/>
        <end position="51"/>
    </location>
</feature>
<keyword evidence="5" id="KW-1185">Reference proteome</keyword>
<evidence type="ECO:0000313" key="4">
    <source>
        <dbReference type="EMBL" id="MCC8362912.1"/>
    </source>
</evidence>
<accession>A0ABS8JH71</accession>
<dbReference type="PROSITE" id="PS51257">
    <property type="entry name" value="PROKAR_LIPOPROTEIN"/>
    <property type="match status" value="1"/>
</dbReference>
<dbReference type="InterPro" id="IPR005546">
    <property type="entry name" value="Autotransporte_beta"/>
</dbReference>
<feature type="domain" description="Autotransporter" evidence="3">
    <location>
        <begin position="377"/>
        <end position="644"/>
    </location>
</feature>
<dbReference type="EMBL" id="JAJGAK010000001">
    <property type="protein sequence ID" value="MCC8362912.1"/>
    <property type="molecule type" value="Genomic_DNA"/>
</dbReference>
<dbReference type="RefSeq" id="WP_230526483.1">
    <property type="nucleotide sequence ID" value="NZ_JAJGAK010000001.1"/>
</dbReference>
<dbReference type="Proteomes" id="UP001165293">
    <property type="component" value="Unassembled WGS sequence"/>
</dbReference>
<name>A0ABS8JH71_9GAMM</name>
<evidence type="ECO:0000259" key="3">
    <source>
        <dbReference type="PROSITE" id="PS51208"/>
    </source>
</evidence>
<dbReference type="SUPFAM" id="SSF103515">
    <property type="entry name" value="Autotransporter"/>
    <property type="match status" value="1"/>
</dbReference>
<evidence type="ECO:0000256" key="2">
    <source>
        <dbReference type="SAM" id="SignalP"/>
    </source>
</evidence>
<feature type="signal peptide" evidence="2">
    <location>
        <begin position="1"/>
        <end position="19"/>
    </location>
</feature>
<feature type="compositionally biased region" description="Pro residues" evidence="1">
    <location>
        <begin position="34"/>
        <end position="45"/>
    </location>
</feature>
<dbReference type="PROSITE" id="PS51208">
    <property type="entry name" value="AUTOTRANSPORTER"/>
    <property type="match status" value="1"/>
</dbReference>
<evidence type="ECO:0000313" key="5">
    <source>
        <dbReference type="Proteomes" id="UP001165293"/>
    </source>
</evidence>
<sequence>MNRTKLSCVPTLLATALLAACGGGSSDYGMVRSNPPPPAPPPPVSTEPCSGTMTTDCTVAPTQAEPVLEMTDGRTSAHALIKQGDGTLSLGTGTFAFAGGTDVQAGGLVINYDAVLASNLAIAADSGVSVIGAIEGHVDVAENGNLYLYGTITGNVANAGFLSADTVDGVAYPQRIEGDFVQTETGTLTVLISADRPVMLEVTGLAQLAGLVQMMQGIDWDYMGYPLPETPSAVPILHADGGVSGEFADWGSPGLFVEGALRYEPNDVFFDVTAVSAESVMAAAPVGDALTLEAARRFDGMLAATGAAKGTFDPRALSQAQDRLLRSAAIVQRIDDYAQAVRTFDSLSGHGHVAAVDAYMQNALQAAPTIAAHLDATPRGANGSWAAQPATFAVAGGTFQQKPTFGYDLQLANGTRVGSSVAWSEGTLDLARGGGVAQSRAPQFNVYVHHAGQRGYATGMMGFSRQAMDLERTIDLGGISQLAHTRRDVDTTFGYFESGRAMAFGGGRITPFAAAHWSQARAGAFAEQGVTGFELVGDASLHERLGGDIGARWTRDWGWNSGHWLRLDAGMRHRHLFQASDVAQVAYVGAPGWMFDLHGAPVDRDAQMYSFGLVGGRDARWAWSLRFDSYAEDNAMSFAFGRGF</sequence>
<protein>
    <submittedName>
        <fullName evidence="4">Autotransporter domain-containing protein</fullName>
    </submittedName>
</protein>
<comment type="caution">
    <text evidence="4">The sequence shown here is derived from an EMBL/GenBank/DDBJ whole genome shotgun (WGS) entry which is preliminary data.</text>
</comment>
<gene>
    <name evidence="4" type="ORF">LK996_07465</name>
</gene>
<reference evidence="4" key="1">
    <citation type="submission" date="2021-10" db="EMBL/GenBank/DDBJ databases">
        <authorList>
            <person name="Lyu M."/>
            <person name="Wang X."/>
            <person name="Meng X."/>
            <person name="Xu K."/>
        </authorList>
    </citation>
    <scope>NUCLEOTIDE SEQUENCE</scope>
    <source>
        <strain evidence="4">A6</strain>
    </source>
</reference>
<organism evidence="4 5">
    <name type="scientific">Noviluteimonas lactosilytica</name>
    <dbReference type="NCBI Taxonomy" id="2888523"/>
    <lineage>
        <taxon>Bacteria</taxon>
        <taxon>Pseudomonadati</taxon>
        <taxon>Pseudomonadota</taxon>
        <taxon>Gammaproteobacteria</taxon>
        <taxon>Lysobacterales</taxon>
        <taxon>Lysobacteraceae</taxon>
        <taxon>Noviluteimonas</taxon>
    </lineage>
</organism>
<feature type="chain" id="PRO_5045168783" evidence="2">
    <location>
        <begin position="20"/>
        <end position="644"/>
    </location>
</feature>
<dbReference type="Gene3D" id="2.40.128.130">
    <property type="entry name" value="Autotransporter beta-domain"/>
    <property type="match status" value="1"/>
</dbReference>
<dbReference type="Pfam" id="PF03797">
    <property type="entry name" value="Autotransporter"/>
    <property type="match status" value="1"/>
</dbReference>
<evidence type="ECO:0000256" key="1">
    <source>
        <dbReference type="SAM" id="MobiDB-lite"/>
    </source>
</evidence>
<dbReference type="InterPro" id="IPR036709">
    <property type="entry name" value="Autotransporte_beta_dom_sf"/>
</dbReference>